<name>A0A251TDR1_HELAN</name>
<gene>
    <name evidence="2" type="ORF">HannXRQ_Chr11g0346661</name>
</gene>
<evidence type="ECO:0000313" key="3">
    <source>
        <dbReference type="Proteomes" id="UP000215914"/>
    </source>
</evidence>
<evidence type="ECO:0000313" key="2">
    <source>
        <dbReference type="EMBL" id="OTG08883.1"/>
    </source>
</evidence>
<dbReference type="InParanoid" id="A0A251TDR1"/>
<proteinExistence type="predicted"/>
<dbReference type="Proteomes" id="UP000215914">
    <property type="component" value="Chromosome 11"/>
</dbReference>
<keyword evidence="3" id="KW-1185">Reference proteome</keyword>
<feature type="compositionally biased region" description="Polar residues" evidence="1">
    <location>
        <begin position="1"/>
        <end position="11"/>
    </location>
</feature>
<feature type="region of interest" description="Disordered" evidence="1">
    <location>
        <begin position="1"/>
        <end position="21"/>
    </location>
</feature>
<evidence type="ECO:0000256" key="1">
    <source>
        <dbReference type="SAM" id="MobiDB-lite"/>
    </source>
</evidence>
<protein>
    <submittedName>
        <fullName evidence="2">Uncharacterized protein</fullName>
    </submittedName>
</protein>
<dbReference type="EMBL" id="CM007900">
    <property type="protein sequence ID" value="OTG08883.1"/>
    <property type="molecule type" value="Genomic_DNA"/>
</dbReference>
<organism evidence="2 3">
    <name type="scientific">Helianthus annuus</name>
    <name type="common">Common sunflower</name>
    <dbReference type="NCBI Taxonomy" id="4232"/>
    <lineage>
        <taxon>Eukaryota</taxon>
        <taxon>Viridiplantae</taxon>
        <taxon>Streptophyta</taxon>
        <taxon>Embryophyta</taxon>
        <taxon>Tracheophyta</taxon>
        <taxon>Spermatophyta</taxon>
        <taxon>Magnoliopsida</taxon>
        <taxon>eudicotyledons</taxon>
        <taxon>Gunneridae</taxon>
        <taxon>Pentapetalae</taxon>
        <taxon>asterids</taxon>
        <taxon>campanulids</taxon>
        <taxon>Asterales</taxon>
        <taxon>Asteraceae</taxon>
        <taxon>Asteroideae</taxon>
        <taxon>Heliantheae alliance</taxon>
        <taxon>Heliantheae</taxon>
        <taxon>Helianthus</taxon>
    </lineage>
</organism>
<accession>A0A251TDR1</accession>
<sequence length="88" mass="10312">MSKPETSSVSAMSKRDCSSAAPLPSMYVHTSIRDYFLEGFTSFKVRVYHQNPCPKSMESNEFQKMRTKFMLLRCWWLMKRVLDVKGHV</sequence>
<dbReference type="AlphaFoldDB" id="A0A251TDR1"/>
<reference evidence="3" key="1">
    <citation type="journal article" date="2017" name="Nature">
        <title>The sunflower genome provides insights into oil metabolism, flowering and Asterid evolution.</title>
        <authorList>
            <person name="Badouin H."/>
            <person name="Gouzy J."/>
            <person name="Grassa C.J."/>
            <person name="Murat F."/>
            <person name="Staton S.E."/>
            <person name="Cottret L."/>
            <person name="Lelandais-Briere C."/>
            <person name="Owens G.L."/>
            <person name="Carrere S."/>
            <person name="Mayjonade B."/>
            <person name="Legrand L."/>
            <person name="Gill N."/>
            <person name="Kane N.C."/>
            <person name="Bowers J.E."/>
            <person name="Hubner S."/>
            <person name="Bellec A."/>
            <person name="Berard A."/>
            <person name="Berges H."/>
            <person name="Blanchet N."/>
            <person name="Boniface M.C."/>
            <person name="Brunel D."/>
            <person name="Catrice O."/>
            <person name="Chaidir N."/>
            <person name="Claudel C."/>
            <person name="Donnadieu C."/>
            <person name="Faraut T."/>
            <person name="Fievet G."/>
            <person name="Helmstetter N."/>
            <person name="King M."/>
            <person name="Knapp S.J."/>
            <person name="Lai Z."/>
            <person name="Le Paslier M.C."/>
            <person name="Lippi Y."/>
            <person name="Lorenzon L."/>
            <person name="Mandel J.R."/>
            <person name="Marage G."/>
            <person name="Marchand G."/>
            <person name="Marquand E."/>
            <person name="Bret-Mestries E."/>
            <person name="Morien E."/>
            <person name="Nambeesan S."/>
            <person name="Nguyen T."/>
            <person name="Pegot-Espagnet P."/>
            <person name="Pouilly N."/>
            <person name="Raftis F."/>
            <person name="Sallet E."/>
            <person name="Schiex T."/>
            <person name="Thomas J."/>
            <person name="Vandecasteele C."/>
            <person name="Vares D."/>
            <person name="Vear F."/>
            <person name="Vautrin S."/>
            <person name="Crespi M."/>
            <person name="Mangin B."/>
            <person name="Burke J.M."/>
            <person name="Salse J."/>
            <person name="Munos S."/>
            <person name="Vincourt P."/>
            <person name="Rieseberg L.H."/>
            <person name="Langlade N.B."/>
        </authorList>
    </citation>
    <scope>NUCLEOTIDE SEQUENCE [LARGE SCALE GENOMIC DNA]</scope>
    <source>
        <strain evidence="3">cv. SF193</strain>
    </source>
</reference>